<reference evidence="2 3" key="1">
    <citation type="journal article" date="2022" name="Allergy">
        <title>Genome assembly and annotation of Periplaneta americana reveal a comprehensive cockroach allergen profile.</title>
        <authorList>
            <person name="Wang L."/>
            <person name="Xiong Q."/>
            <person name="Saelim N."/>
            <person name="Wang L."/>
            <person name="Nong W."/>
            <person name="Wan A.T."/>
            <person name="Shi M."/>
            <person name="Liu X."/>
            <person name="Cao Q."/>
            <person name="Hui J.H.L."/>
            <person name="Sookrung N."/>
            <person name="Leung T.F."/>
            <person name="Tungtrongchitr A."/>
            <person name="Tsui S.K.W."/>
        </authorList>
    </citation>
    <scope>NUCLEOTIDE SEQUENCE [LARGE SCALE GENOMIC DNA]</scope>
    <source>
        <strain evidence="2">PWHHKU_190912</strain>
    </source>
</reference>
<name>A0ABQ8RYN3_PERAM</name>
<sequence>MEKDGACEVDRVRNEAVLERVDEERMMLKLIRKRKRNWLGDWLRRNCILKAALEGMVNGRSYRFKAESRLISKSTVLHPSTSSSSSHGHGHGHEQAEVVRYSLVRCDAVADLLAANFPPLRLLP</sequence>
<evidence type="ECO:0000313" key="2">
    <source>
        <dbReference type="EMBL" id="KAJ4426834.1"/>
    </source>
</evidence>
<organism evidence="2 3">
    <name type="scientific">Periplaneta americana</name>
    <name type="common">American cockroach</name>
    <name type="synonym">Blatta americana</name>
    <dbReference type="NCBI Taxonomy" id="6978"/>
    <lineage>
        <taxon>Eukaryota</taxon>
        <taxon>Metazoa</taxon>
        <taxon>Ecdysozoa</taxon>
        <taxon>Arthropoda</taxon>
        <taxon>Hexapoda</taxon>
        <taxon>Insecta</taxon>
        <taxon>Pterygota</taxon>
        <taxon>Neoptera</taxon>
        <taxon>Polyneoptera</taxon>
        <taxon>Dictyoptera</taxon>
        <taxon>Blattodea</taxon>
        <taxon>Blattoidea</taxon>
        <taxon>Blattidae</taxon>
        <taxon>Blattinae</taxon>
        <taxon>Periplaneta</taxon>
    </lineage>
</organism>
<feature type="region of interest" description="Disordered" evidence="1">
    <location>
        <begin position="75"/>
        <end position="94"/>
    </location>
</feature>
<comment type="caution">
    <text evidence="2">The sequence shown here is derived from an EMBL/GenBank/DDBJ whole genome shotgun (WGS) entry which is preliminary data.</text>
</comment>
<evidence type="ECO:0000313" key="3">
    <source>
        <dbReference type="Proteomes" id="UP001148838"/>
    </source>
</evidence>
<dbReference type="Proteomes" id="UP001148838">
    <property type="component" value="Unassembled WGS sequence"/>
</dbReference>
<protein>
    <submittedName>
        <fullName evidence="2">Uncharacterized protein</fullName>
    </submittedName>
</protein>
<accession>A0ABQ8RYN3</accession>
<gene>
    <name evidence="2" type="ORF">ANN_26633</name>
</gene>
<keyword evidence="3" id="KW-1185">Reference proteome</keyword>
<dbReference type="EMBL" id="JAJSOF020000039">
    <property type="protein sequence ID" value="KAJ4426834.1"/>
    <property type="molecule type" value="Genomic_DNA"/>
</dbReference>
<proteinExistence type="predicted"/>
<evidence type="ECO:0000256" key="1">
    <source>
        <dbReference type="SAM" id="MobiDB-lite"/>
    </source>
</evidence>